<name>A0A420WET8_9PROT</name>
<dbReference type="Gene3D" id="3.80.30.20">
    <property type="entry name" value="tm_1862 like domain"/>
    <property type="match status" value="1"/>
</dbReference>
<dbReference type="InterPro" id="IPR058240">
    <property type="entry name" value="rSAM_sf"/>
</dbReference>
<dbReference type="OrthoDB" id="9805215at2"/>
<dbReference type="Pfam" id="PF00919">
    <property type="entry name" value="UPF0004"/>
    <property type="match status" value="1"/>
</dbReference>
<dbReference type="Gene3D" id="3.40.50.12160">
    <property type="entry name" value="Methylthiotransferase, N-terminal domain"/>
    <property type="match status" value="1"/>
</dbReference>
<comment type="catalytic activity">
    <reaction evidence="11">
        <text>N(6)-dimethylallyladenosine(37) in tRNA + (sulfur carrier)-SH + AH2 + S-adenosyl-L-methionine = 2-thio-N(6)-dimethylallyladenosine(37) in tRNA + (sulfur carrier)-H + 5'-deoxyadenosine + L-methionine + A + H(+)</text>
        <dbReference type="Rhea" id="RHEA:36339"/>
        <dbReference type="Rhea" id="RHEA-COMP:10375"/>
        <dbReference type="Rhea" id="RHEA-COMP:10377"/>
        <dbReference type="Rhea" id="RHEA-COMP:14737"/>
        <dbReference type="Rhea" id="RHEA-COMP:14739"/>
        <dbReference type="ChEBI" id="CHEBI:13193"/>
        <dbReference type="ChEBI" id="CHEBI:15378"/>
        <dbReference type="ChEBI" id="CHEBI:17319"/>
        <dbReference type="ChEBI" id="CHEBI:17499"/>
        <dbReference type="ChEBI" id="CHEBI:29917"/>
        <dbReference type="ChEBI" id="CHEBI:57844"/>
        <dbReference type="ChEBI" id="CHEBI:59789"/>
        <dbReference type="ChEBI" id="CHEBI:64428"/>
        <dbReference type="ChEBI" id="CHEBI:74415"/>
        <dbReference type="ChEBI" id="CHEBI:74416"/>
    </reaction>
    <physiologicalReaction direction="left-to-right" evidence="11">
        <dbReference type="Rhea" id="RHEA:36340"/>
    </physiologicalReaction>
</comment>
<dbReference type="Proteomes" id="UP000282211">
    <property type="component" value="Unassembled WGS sequence"/>
</dbReference>
<dbReference type="SFLD" id="SFLDS00029">
    <property type="entry name" value="Radical_SAM"/>
    <property type="match status" value="1"/>
</dbReference>
<comment type="cofactor">
    <cofactor evidence="14">
        <name>[4Fe-4S] cluster</name>
        <dbReference type="ChEBI" id="CHEBI:49883"/>
    </cofactor>
    <text evidence="14">Binds 2 [4Fe-4S] clusters. One cluster is coordinated with 3 cysteines and an exchangeable S-adenosyl-L-methionine.</text>
</comment>
<dbReference type="HAMAP" id="MF_01864">
    <property type="entry name" value="tRNA_metthiotr_MiaB"/>
    <property type="match status" value="1"/>
</dbReference>
<dbReference type="PROSITE" id="PS51918">
    <property type="entry name" value="RADICAL_SAM"/>
    <property type="match status" value="1"/>
</dbReference>
<dbReference type="FunFam" id="3.80.30.20:FF:000001">
    <property type="entry name" value="tRNA-2-methylthio-N(6)-dimethylallyladenosine synthase 2"/>
    <property type="match status" value="1"/>
</dbReference>
<dbReference type="RefSeq" id="WP_121102274.1">
    <property type="nucleotide sequence ID" value="NZ_RBII01000002.1"/>
</dbReference>
<reference evidence="18 19" key="1">
    <citation type="submission" date="2018-10" db="EMBL/GenBank/DDBJ databases">
        <title>Genomic Encyclopedia of Type Strains, Phase IV (KMG-IV): sequencing the most valuable type-strain genomes for metagenomic binning, comparative biology and taxonomic classification.</title>
        <authorList>
            <person name="Goeker M."/>
        </authorList>
    </citation>
    <scope>NUCLEOTIDE SEQUENCE [LARGE SCALE GENOMIC DNA]</scope>
    <source>
        <strain evidence="18 19">DSM 22008</strain>
    </source>
</reference>
<keyword evidence="7 14" id="KW-0479">Metal-binding</keyword>
<evidence type="ECO:0000256" key="2">
    <source>
        <dbReference type="ARBA" id="ARBA00022485"/>
    </source>
</evidence>
<dbReference type="InterPro" id="IPR006638">
    <property type="entry name" value="Elp3/MiaA/NifB-like_rSAM"/>
</dbReference>
<dbReference type="SFLD" id="SFLDG01082">
    <property type="entry name" value="B12-binding_domain_containing"/>
    <property type="match status" value="1"/>
</dbReference>
<keyword evidence="4 14" id="KW-0808">Transferase</keyword>
<dbReference type="InterPro" id="IPR023404">
    <property type="entry name" value="rSAM_horseshoe"/>
</dbReference>
<feature type="binding site" evidence="14">
    <location>
        <position position="112"/>
    </location>
    <ligand>
        <name>[4Fe-4S] cluster</name>
        <dbReference type="ChEBI" id="CHEBI:49883"/>
        <label>1</label>
    </ligand>
</feature>
<comment type="catalytic activity">
    <reaction evidence="13">
        <text>N(6)-dimethylallyladenosine(37) in tRNA + (sulfur carrier)-SH + AH2 + 2 S-adenosyl-L-methionine = 2-methylsulfanyl-N(6)-dimethylallyladenosine(37) in tRNA + (sulfur carrier)-H + 5'-deoxyadenosine + L-methionine + A + S-adenosyl-L-homocysteine + 2 H(+)</text>
        <dbReference type="Rhea" id="RHEA:37067"/>
        <dbReference type="Rhea" id="RHEA-COMP:10375"/>
        <dbReference type="Rhea" id="RHEA-COMP:10376"/>
        <dbReference type="Rhea" id="RHEA-COMP:14737"/>
        <dbReference type="Rhea" id="RHEA-COMP:14739"/>
        <dbReference type="ChEBI" id="CHEBI:13193"/>
        <dbReference type="ChEBI" id="CHEBI:15378"/>
        <dbReference type="ChEBI" id="CHEBI:17319"/>
        <dbReference type="ChEBI" id="CHEBI:17499"/>
        <dbReference type="ChEBI" id="CHEBI:29917"/>
        <dbReference type="ChEBI" id="CHEBI:57844"/>
        <dbReference type="ChEBI" id="CHEBI:57856"/>
        <dbReference type="ChEBI" id="CHEBI:59789"/>
        <dbReference type="ChEBI" id="CHEBI:64428"/>
        <dbReference type="ChEBI" id="CHEBI:74415"/>
        <dbReference type="ChEBI" id="CHEBI:74417"/>
        <dbReference type="EC" id="2.8.4.3"/>
    </reaction>
    <physiologicalReaction direction="left-to-right" evidence="13">
        <dbReference type="Rhea" id="RHEA:37068"/>
    </physiologicalReaction>
</comment>
<evidence type="ECO:0000256" key="7">
    <source>
        <dbReference type="ARBA" id="ARBA00022723"/>
    </source>
</evidence>
<keyword evidence="5 14" id="KW-0949">S-adenosyl-L-methionine</keyword>
<dbReference type="FunCoup" id="A0A420WET8">
    <property type="interactions" value="510"/>
</dbReference>
<feature type="binding site" evidence="14">
    <location>
        <position position="194"/>
    </location>
    <ligand>
        <name>[4Fe-4S] cluster</name>
        <dbReference type="ChEBI" id="CHEBI:49883"/>
        <label>2</label>
        <note>4Fe-4S-S-AdoMet</note>
    </ligand>
</feature>
<protein>
    <recommendedName>
        <fullName evidence="10 14">tRNA-2-methylthio-N(6)-dimethylallyladenosine synthase</fullName>
        <ecNumber evidence="10 14">2.8.4.3</ecNumber>
    </recommendedName>
    <alternativeName>
        <fullName evidence="14">(Dimethylallyl)adenosine tRNA methylthiotransferase MiaB</fullName>
    </alternativeName>
    <alternativeName>
        <fullName evidence="14">tRNA-i(6)A37 methylthiotransferase</fullName>
    </alternativeName>
</protein>
<evidence type="ECO:0000256" key="12">
    <source>
        <dbReference type="ARBA" id="ARBA00052380"/>
    </source>
</evidence>
<evidence type="ECO:0000256" key="8">
    <source>
        <dbReference type="ARBA" id="ARBA00023004"/>
    </source>
</evidence>
<feature type="domain" description="Radical SAM core" evidence="17">
    <location>
        <begin position="173"/>
        <end position="405"/>
    </location>
</feature>
<evidence type="ECO:0000256" key="5">
    <source>
        <dbReference type="ARBA" id="ARBA00022691"/>
    </source>
</evidence>
<dbReference type="SFLD" id="SFLDF00273">
    <property type="entry name" value="(dimethylallyl)adenosine_tRNA"/>
    <property type="match status" value="1"/>
</dbReference>
<dbReference type="InterPro" id="IPR013848">
    <property type="entry name" value="Methylthiotransferase_N"/>
</dbReference>
<keyword evidence="9 14" id="KW-0411">Iron-sulfur</keyword>
<feature type="binding site" evidence="14">
    <location>
        <position position="77"/>
    </location>
    <ligand>
        <name>[4Fe-4S] cluster</name>
        <dbReference type="ChEBI" id="CHEBI:49883"/>
        <label>1</label>
    </ligand>
</feature>
<dbReference type="NCBIfam" id="TIGR01574">
    <property type="entry name" value="miaB-methiolase"/>
    <property type="match status" value="1"/>
</dbReference>
<evidence type="ECO:0000313" key="19">
    <source>
        <dbReference type="Proteomes" id="UP000282211"/>
    </source>
</evidence>
<feature type="binding site" evidence="14">
    <location>
        <position position="187"/>
    </location>
    <ligand>
        <name>[4Fe-4S] cluster</name>
        <dbReference type="ChEBI" id="CHEBI:49883"/>
        <label>2</label>
        <note>4Fe-4S-S-AdoMet</note>
    </ligand>
</feature>
<evidence type="ECO:0000256" key="10">
    <source>
        <dbReference type="ARBA" id="ARBA00033765"/>
    </source>
</evidence>
<dbReference type="InterPro" id="IPR020612">
    <property type="entry name" value="Methylthiotransferase_CS"/>
</dbReference>
<evidence type="ECO:0000256" key="11">
    <source>
        <dbReference type="ARBA" id="ARBA00050926"/>
    </source>
</evidence>
<dbReference type="SFLD" id="SFLDG01061">
    <property type="entry name" value="methylthiotransferase"/>
    <property type="match status" value="1"/>
</dbReference>
<dbReference type="InParanoid" id="A0A420WET8"/>
<comment type="catalytic activity">
    <reaction evidence="12">
        <text>2-thio-N(6)-dimethylallyladenosine(37) in tRNA + S-adenosyl-L-methionine = 2-methylsulfanyl-N(6)-dimethylallyladenosine(37) in tRNA + S-adenosyl-L-homocysteine + H(+)</text>
        <dbReference type="Rhea" id="RHEA:37063"/>
        <dbReference type="Rhea" id="RHEA-COMP:10376"/>
        <dbReference type="Rhea" id="RHEA-COMP:10377"/>
        <dbReference type="ChEBI" id="CHEBI:15378"/>
        <dbReference type="ChEBI" id="CHEBI:57856"/>
        <dbReference type="ChEBI" id="CHEBI:59789"/>
        <dbReference type="ChEBI" id="CHEBI:74416"/>
        <dbReference type="ChEBI" id="CHEBI:74417"/>
    </reaction>
    <physiologicalReaction direction="left-to-right" evidence="12">
        <dbReference type="Rhea" id="RHEA:37064"/>
    </physiologicalReaction>
</comment>
<evidence type="ECO:0000256" key="3">
    <source>
        <dbReference type="ARBA" id="ARBA00022490"/>
    </source>
</evidence>
<dbReference type="CDD" id="cd01335">
    <property type="entry name" value="Radical_SAM"/>
    <property type="match status" value="1"/>
</dbReference>
<keyword evidence="19" id="KW-1185">Reference proteome</keyword>
<dbReference type="PANTHER" id="PTHR43020">
    <property type="entry name" value="CDK5 REGULATORY SUBUNIT-ASSOCIATED PROTEIN 1"/>
    <property type="match status" value="1"/>
</dbReference>
<dbReference type="PROSITE" id="PS51449">
    <property type="entry name" value="MTTASE_N"/>
    <property type="match status" value="1"/>
</dbReference>
<feature type="domain" description="TRAM" evidence="15">
    <location>
        <begin position="408"/>
        <end position="470"/>
    </location>
</feature>
<dbReference type="Pfam" id="PF04055">
    <property type="entry name" value="Radical_SAM"/>
    <property type="match status" value="1"/>
</dbReference>
<dbReference type="InterPro" id="IPR005839">
    <property type="entry name" value="Methylthiotransferase"/>
</dbReference>
<keyword evidence="8 14" id="KW-0408">Iron</keyword>
<proteinExistence type="inferred from homology"/>
<dbReference type="PROSITE" id="PS50926">
    <property type="entry name" value="TRAM"/>
    <property type="match status" value="1"/>
</dbReference>
<gene>
    <name evidence="14" type="primary">miaB</name>
    <name evidence="18" type="ORF">DES40_2301</name>
</gene>
<evidence type="ECO:0000256" key="9">
    <source>
        <dbReference type="ARBA" id="ARBA00023014"/>
    </source>
</evidence>
<keyword evidence="6 14" id="KW-0819">tRNA processing</keyword>
<evidence type="ECO:0000259" key="15">
    <source>
        <dbReference type="PROSITE" id="PS50926"/>
    </source>
</evidence>
<dbReference type="SMART" id="SM00729">
    <property type="entry name" value="Elp3"/>
    <property type="match status" value="1"/>
</dbReference>
<evidence type="ECO:0000256" key="6">
    <source>
        <dbReference type="ARBA" id="ARBA00022694"/>
    </source>
</evidence>
<evidence type="ECO:0000259" key="17">
    <source>
        <dbReference type="PROSITE" id="PS51918"/>
    </source>
</evidence>
<comment type="similarity">
    <text evidence="14">Belongs to the methylthiotransferase family. MiaB subfamily.</text>
</comment>
<accession>A0A420WET8</accession>
<feature type="binding site" evidence="14">
    <location>
        <position position="41"/>
    </location>
    <ligand>
        <name>[4Fe-4S] cluster</name>
        <dbReference type="ChEBI" id="CHEBI:49883"/>
        <label>1</label>
    </ligand>
</feature>
<dbReference type="GO" id="GO:0046872">
    <property type="term" value="F:metal ion binding"/>
    <property type="evidence" value="ECO:0007669"/>
    <property type="project" value="UniProtKB-KW"/>
</dbReference>
<dbReference type="GO" id="GO:0051539">
    <property type="term" value="F:4 iron, 4 sulfur cluster binding"/>
    <property type="evidence" value="ECO:0007669"/>
    <property type="project" value="UniProtKB-UniRule"/>
</dbReference>
<comment type="subcellular location">
    <subcellularLocation>
        <location evidence="14">Cytoplasm</location>
    </subcellularLocation>
</comment>
<comment type="function">
    <text evidence="1 14">Catalyzes the methylthiolation of N6-(dimethylallyl)adenosine (i(6)A), leading to the formation of 2-methylthio-N6-(dimethylallyl)adenosine (ms(2)i(6)A) at position 37 in tRNAs that read codons beginning with uridine.</text>
</comment>
<dbReference type="Pfam" id="PF01938">
    <property type="entry name" value="TRAM"/>
    <property type="match status" value="1"/>
</dbReference>
<dbReference type="GO" id="GO:0005829">
    <property type="term" value="C:cytosol"/>
    <property type="evidence" value="ECO:0007669"/>
    <property type="project" value="TreeGrafter"/>
</dbReference>
<dbReference type="SUPFAM" id="SSF102114">
    <property type="entry name" value="Radical SAM enzymes"/>
    <property type="match status" value="1"/>
</dbReference>
<dbReference type="EC" id="2.8.4.3" evidence="10 14"/>
<dbReference type="EMBL" id="RBII01000002">
    <property type="protein sequence ID" value="RKQ69500.1"/>
    <property type="molecule type" value="Genomic_DNA"/>
</dbReference>
<dbReference type="FunFam" id="3.40.50.12160:FF:000001">
    <property type="entry name" value="tRNA-2-methylthio-N(6)-dimethylallyladenosine synthase"/>
    <property type="match status" value="1"/>
</dbReference>
<evidence type="ECO:0000256" key="1">
    <source>
        <dbReference type="ARBA" id="ARBA00003234"/>
    </source>
</evidence>
<evidence type="ECO:0000256" key="4">
    <source>
        <dbReference type="ARBA" id="ARBA00022679"/>
    </source>
</evidence>
<evidence type="ECO:0000313" key="18">
    <source>
        <dbReference type="EMBL" id="RKQ69500.1"/>
    </source>
</evidence>
<dbReference type="InterPro" id="IPR002792">
    <property type="entry name" value="TRAM_dom"/>
</dbReference>
<dbReference type="InterPro" id="IPR006463">
    <property type="entry name" value="MiaB_methiolase"/>
</dbReference>
<evidence type="ECO:0000256" key="13">
    <source>
        <dbReference type="ARBA" id="ARBA00052587"/>
    </source>
</evidence>
<evidence type="ECO:0000256" key="14">
    <source>
        <dbReference type="HAMAP-Rule" id="MF_01864"/>
    </source>
</evidence>
<dbReference type="PROSITE" id="PS01278">
    <property type="entry name" value="MTTASE_RADICAL"/>
    <property type="match status" value="1"/>
</dbReference>
<dbReference type="InterPro" id="IPR038135">
    <property type="entry name" value="Methylthiotransferase_N_sf"/>
</dbReference>
<feature type="domain" description="MTTase N-terminal" evidence="16">
    <location>
        <begin position="32"/>
        <end position="149"/>
    </location>
</feature>
<keyword evidence="3 14" id="KW-0963">Cytoplasm</keyword>
<dbReference type="NCBIfam" id="TIGR00089">
    <property type="entry name" value="MiaB/RimO family radical SAM methylthiotransferase"/>
    <property type="match status" value="1"/>
</dbReference>
<keyword evidence="2 14" id="KW-0004">4Fe-4S</keyword>
<organism evidence="18 19">
    <name type="scientific">Litorimonas taeanensis</name>
    <dbReference type="NCBI Taxonomy" id="568099"/>
    <lineage>
        <taxon>Bacteria</taxon>
        <taxon>Pseudomonadati</taxon>
        <taxon>Pseudomonadota</taxon>
        <taxon>Alphaproteobacteria</taxon>
        <taxon>Maricaulales</taxon>
        <taxon>Robiginitomaculaceae</taxon>
    </lineage>
</organism>
<comment type="caution">
    <text evidence="18">The sequence shown here is derived from an EMBL/GenBank/DDBJ whole genome shotgun (WGS) entry which is preliminary data.</text>
</comment>
<dbReference type="PANTHER" id="PTHR43020:SF2">
    <property type="entry name" value="MITOCHONDRIAL TRNA METHYLTHIOTRANSFERASE CDK5RAP1"/>
    <property type="match status" value="1"/>
</dbReference>
<sequence length="470" mass="52236">MTISPRDKNAPRDIDAPAIIAAKPDVTKPNTKKVFIKTYGCQMNVYDSERMADVLAPIGYAPTEEPDHADLVILNTCHIREKAAEKVYSELGRIRQYKEKNKPDMKVAVAGCVAQAEGAEIMSRAPVVDMVLGPQTYHKLPEMIAKVHRGTGDLLETEFDTLEKFDQLPELRQPKGFSSFLTIQEGCDKFCTFCVVPYTRGAEVSRPVAQVVAEARQLAKHGVREITLIGQNVNAYNGVGEDGNQWTLGQLIRHVALIGGIDRIRFTTSHPRDMDDDLIETLGSEPKLMPYLHLPIQAGSNKILSAMNRDHTYDHYKNLIAKIRAARPDIALSGDFIVGFPGETETDFQQTMKCVEEIGYGSSFSFKYSVRPGTPGAGLPRQVPEDIKQDRLVRLQALLYKQQHDFNLSLVGKTLDVLVEGRGRKNGQLFGRSPYLQGTHFDGPESLIGQIVKVKMTDAGRNSLIGDWVE</sequence>
<dbReference type="AlphaFoldDB" id="A0A420WET8"/>
<feature type="binding site" evidence="14">
    <location>
        <position position="191"/>
    </location>
    <ligand>
        <name>[4Fe-4S] cluster</name>
        <dbReference type="ChEBI" id="CHEBI:49883"/>
        <label>2</label>
        <note>4Fe-4S-S-AdoMet</note>
    </ligand>
</feature>
<evidence type="ECO:0000259" key="16">
    <source>
        <dbReference type="PROSITE" id="PS51449"/>
    </source>
</evidence>
<dbReference type="InterPro" id="IPR007197">
    <property type="entry name" value="rSAM"/>
</dbReference>
<comment type="subunit">
    <text evidence="14">Monomer.</text>
</comment>
<dbReference type="GO" id="GO:0035597">
    <property type="term" value="F:tRNA-2-methylthio-N(6)-dimethylallyladenosine(37) synthase activity"/>
    <property type="evidence" value="ECO:0007669"/>
    <property type="project" value="UniProtKB-EC"/>
</dbReference>